<name>A0A0D8XPD4_DICVI</name>
<dbReference type="EMBL" id="KN716490">
    <property type="protein sequence ID" value="KJH44211.1"/>
    <property type="molecule type" value="Genomic_DNA"/>
</dbReference>
<evidence type="ECO:0000313" key="3">
    <source>
        <dbReference type="Proteomes" id="UP000053766"/>
    </source>
</evidence>
<evidence type="ECO:0000313" key="2">
    <source>
        <dbReference type="EMBL" id="KJH44211.1"/>
    </source>
</evidence>
<accession>A0A0D8XPD4</accession>
<gene>
    <name evidence="2" type="ORF">DICVIV_09755</name>
</gene>
<keyword evidence="3" id="KW-1185">Reference proteome</keyword>
<dbReference type="AlphaFoldDB" id="A0A0D8XPD4"/>
<reference evidence="3" key="2">
    <citation type="journal article" date="2016" name="Sci. Rep.">
        <title>Dictyocaulus viviparus genome, variome and transcriptome elucidate lungworm biology and support future intervention.</title>
        <authorList>
            <person name="McNulty S.N."/>
            <person name="Strube C."/>
            <person name="Rosa B.A."/>
            <person name="Martin J.C."/>
            <person name="Tyagi R."/>
            <person name="Choi Y.J."/>
            <person name="Wang Q."/>
            <person name="Hallsworth Pepin K."/>
            <person name="Zhang X."/>
            <person name="Ozersky P."/>
            <person name="Wilson R.K."/>
            <person name="Sternberg P.W."/>
            <person name="Gasser R.B."/>
            <person name="Mitreva M."/>
        </authorList>
    </citation>
    <scope>NUCLEOTIDE SEQUENCE [LARGE SCALE GENOMIC DNA]</scope>
    <source>
        <strain evidence="3">HannoverDv2000</strain>
    </source>
</reference>
<dbReference type="Proteomes" id="UP000053766">
    <property type="component" value="Unassembled WGS sequence"/>
</dbReference>
<proteinExistence type="predicted"/>
<organism evidence="2 3">
    <name type="scientific">Dictyocaulus viviparus</name>
    <name type="common">Bovine lungworm</name>
    <dbReference type="NCBI Taxonomy" id="29172"/>
    <lineage>
        <taxon>Eukaryota</taxon>
        <taxon>Metazoa</taxon>
        <taxon>Ecdysozoa</taxon>
        <taxon>Nematoda</taxon>
        <taxon>Chromadorea</taxon>
        <taxon>Rhabditida</taxon>
        <taxon>Rhabditina</taxon>
        <taxon>Rhabditomorpha</taxon>
        <taxon>Strongyloidea</taxon>
        <taxon>Metastrongylidae</taxon>
        <taxon>Dictyocaulus</taxon>
    </lineage>
</organism>
<dbReference type="STRING" id="29172.A0A0D8XPD4"/>
<keyword evidence="1" id="KW-1133">Transmembrane helix</keyword>
<keyword evidence="1" id="KW-0472">Membrane</keyword>
<dbReference type="OrthoDB" id="10014237at2759"/>
<reference evidence="2 3" key="1">
    <citation type="submission" date="2013-11" db="EMBL/GenBank/DDBJ databases">
        <title>Draft genome of the bovine lungworm Dictyocaulus viviparus.</title>
        <authorList>
            <person name="Mitreva M."/>
        </authorList>
    </citation>
    <scope>NUCLEOTIDE SEQUENCE [LARGE SCALE GENOMIC DNA]</scope>
    <source>
        <strain evidence="2 3">HannoverDv2000</strain>
    </source>
</reference>
<sequence>MKHEEYSKWGDFYYQKKRPSGKKAWLLETIHFINQSLPTFNELFDEETFYVFAFLVVLFTILTAIFLSKVVGITIKEHGINVDRDWGQPEPANPFKFPWKIRRS</sequence>
<protein>
    <submittedName>
        <fullName evidence="2">Uncharacterized protein</fullName>
    </submittedName>
</protein>
<keyword evidence="1" id="KW-0812">Transmembrane</keyword>
<evidence type="ECO:0000256" key="1">
    <source>
        <dbReference type="SAM" id="Phobius"/>
    </source>
</evidence>
<feature type="transmembrane region" description="Helical" evidence="1">
    <location>
        <begin position="49"/>
        <end position="67"/>
    </location>
</feature>